<protein>
    <submittedName>
        <fullName evidence="2">Zinc dependent phospholipase C family protein</fullName>
    </submittedName>
</protein>
<evidence type="ECO:0000313" key="2">
    <source>
        <dbReference type="EMBL" id="HIT99777.1"/>
    </source>
</evidence>
<organism evidence="2 3">
    <name type="scientific">Candidatus Allocopromorpha excrementavium</name>
    <dbReference type="NCBI Taxonomy" id="2840741"/>
    <lineage>
        <taxon>Bacteria</taxon>
        <taxon>Bacillati</taxon>
        <taxon>Bacillota</taxon>
        <taxon>Clostridia</taxon>
        <taxon>Eubacteriales</taxon>
        <taxon>Eubacteriaceae</taxon>
        <taxon>Eubacteriaceae incertae sedis</taxon>
        <taxon>Candidatus Allocopromorpha</taxon>
    </lineage>
</organism>
<dbReference type="AlphaFoldDB" id="A0A9D1HF52"/>
<feature type="domain" description="Phospholipase C/D" evidence="1">
    <location>
        <begin position="28"/>
        <end position="172"/>
    </location>
</feature>
<accession>A0A9D1HF52</accession>
<proteinExistence type="predicted"/>
<dbReference type="EMBL" id="DVLX01000076">
    <property type="protein sequence ID" value="HIT99777.1"/>
    <property type="molecule type" value="Genomic_DNA"/>
</dbReference>
<comment type="caution">
    <text evidence="2">The sequence shown here is derived from an EMBL/GenBank/DDBJ whole genome shotgun (WGS) entry which is preliminary data.</text>
</comment>
<sequence length="223" mass="26284">MRTVDHFMLGKYLIKTIRNYVSIPVFCRASFVFGNIEPDLNFITFFKKGNEGKVMCGHNFKNGSECIKKLLEDSVKRKDSVLAYYKMGKIMHYVADCFTFPHNEGFCGDLKEHMEYEHRLHKKFTVIISRLINNEADNMKRKKPERDISVDISKERICNFFNVAHERYMAQRKCDEDDIKNIITMTYAMFSLIYAAEARGIERRGYKIKEKPVFSIKRNKVTL</sequence>
<reference evidence="2" key="1">
    <citation type="submission" date="2020-10" db="EMBL/GenBank/DDBJ databases">
        <authorList>
            <person name="Gilroy R."/>
        </authorList>
    </citation>
    <scope>NUCLEOTIDE SEQUENCE</scope>
    <source>
        <strain evidence="2">CHK176-22527</strain>
    </source>
</reference>
<dbReference type="InterPro" id="IPR029002">
    <property type="entry name" value="PLPC/GPLD1"/>
</dbReference>
<evidence type="ECO:0000259" key="1">
    <source>
        <dbReference type="Pfam" id="PF00882"/>
    </source>
</evidence>
<dbReference type="Pfam" id="PF00882">
    <property type="entry name" value="Zn_dep_PLPC"/>
    <property type="match status" value="1"/>
</dbReference>
<reference evidence="2" key="2">
    <citation type="journal article" date="2021" name="PeerJ">
        <title>Extensive microbial diversity within the chicken gut microbiome revealed by metagenomics and culture.</title>
        <authorList>
            <person name="Gilroy R."/>
            <person name="Ravi A."/>
            <person name="Getino M."/>
            <person name="Pursley I."/>
            <person name="Horton D.L."/>
            <person name="Alikhan N.F."/>
            <person name="Baker D."/>
            <person name="Gharbi K."/>
            <person name="Hall N."/>
            <person name="Watson M."/>
            <person name="Adriaenssens E.M."/>
            <person name="Foster-Nyarko E."/>
            <person name="Jarju S."/>
            <person name="Secka A."/>
            <person name="Antonio M."/>
            <person name="Oren A."/>
            <person name="Chaudhuri R.R."/>
            <person name="La Ragione R."/>
            <person name="Hildebrand F."/>
            <person name="Pallen M.J."/>
        </authorList>
    </citation>
    <scope>NUCLEOTIDE SEQUENCE</scope>
    <source>
        <strain evidence="2">CHK176-22527</strain>
    </source>
</reference>
<dbReference type="Proteomes" id="UP000824159">
    <property type="component" value="Unassembled WGS sequence"/>
</dbReference>
<evidence type="ECO:0000313" key="3">
    <source>
        <dbReference type="Proteomes" id="UP000824159"/>
    </source>
</evidence>
<name>A0A9D1HF52_9FIRM</name>
<gene>
    <name evidence="2" type="ORF">IAD12_05955</name>
</gene>